<dbReference type="Pfam" id="PF07791">
    <property type="entry name" value="Imm11"/>
    <property type="match status" value="1"/>
</dbReference>
<accession>A0A1H7NLY7</accession>
<sequence length="194" mass="21753">MTLELPPMSQRFFRLADDVYVPRRWHLGTPTDSQGRKVHDWDFTRGAPVHVEGRLKIPIKTAGRPLDFSEAGLGVPVVHVKAASMLAERAPGDVQIIPADIQDQLDQYLVVVATRLIRCIDEKASKVQFWTAEDGVPDKVGKYWAVDDMRIDKRKVGSAKVFRPEGWSTTLLISGELKDALERMGATGTRFEEV</sequence>
<dbReference type="EMBL" id="FOAP01000005">
    <property type="protein sequence ID" value="SEL24381.1"/>
    <property type="molecule type" value="Genomic_DNA"/>
</dbReference>
<gene>
    <name evidence="2" type="ORF">SAMN05444354_1052</name>
</gene>
<proteinExistence type="predicted"/>
<reference evidence="3" key="1">
    <citation type="submission" date="2016-10" db="EMBL/GenBank/DDBJ databases">
        <authorList>
            <person name="Varghese N."/>
            <person name="Submissions S."/>
        </authorList>
    </citation>
    <scope>NUCLEOTIDE SEQUENCE [LARGE SCALE GENOMIC DNA]</scope>
    <source>
        <strain evidence="3">DSM 17044</strain>
    </source>
</reference>
<dbReference type="AlphaFoldDB" id="A0A1H7NLY7"/>
<protein>
    <recommendedName>
        <fullName evidence="1">Immunity MXAN-0049 protein domain-containing protein</fullName>
    </recommendedName>
</protein>
<keyword evidence="3" id="KW-1185">Reference proteome</keyword>
<dbReference type="InterPro" id="IPR012433">
    <property type="entry name" value="Imm11"/>
</dbReference>
<name>A0A1H7NLY7_STIAU</name>
<evidence type="ECO:0000313" key="3">
    <source>
        <dbReference type="Proteomes" id="UP000182719"/>
    </source>
</evidence>
<organism evidence="2 3">
    <name type="scientific">Stigmatella aurantiaca</name>
    <dbReference type="NCBI Taxonomy" id="41"/>
    <lineage>
        <taxon>Bacteria</taxon>
        <taxon>Pseudomonadati</taxon>
        <taxon>Myxococcota</taxon>
        <taxon>Myxococcia</taxon>
        <taxon>Myxococcales</taxon>
        <taxon>Cystobacterineae</taxon>
        <taxon>Archangiaceae</taxon>
        <taxon>Stigmatella</taxon>
    </lineage>
</organism>
<evidence type="ECO:0000313" key="2">
    <source>
        <dbReference type="EMBL" id="SEL24381.1"/>
    </source>
</evidence>
<evidence type="ECO:0000259" key="1">
    <source>
        <dbReference type="Pfam" id="PF07791"/>
    </source>
</evidence>
<dbReference type="Proteomes" id="UP000182719">
    <property type="component" value="Unassembled WGS sequence"/>
</dbReference>
<feature type="domain" description="Immunity MXAN-0049 protein" evidence="1">
    <location>
        <begin position="94"/>
        <end position="194"/>
    </location>
</feature>